<dbReference type="EMBL" id="KN823053">
    <property type="protein sequence ID" value="KIO24821.1"/>
    <property type="molecule type" value="Genomic_DNA"/>
</dbReference>
<evidence type="ECO:0000313" key="3">
    <source>
        <dbReference type="Proteomes" id="UP000054248"/>
    </source>
</evidence>
<sequence>MKAIWNPRHNPLRGPNQGRGSERSVTALRSSFISRMIFYFFDQAAISGSPRARKRRRILDSDDDT</sequence>
<dbReference type="HOGENOM" id="CLU_2851356_0_0_1"/>
<evidence type="ECO:0000313" key="2">
    <source>
        <dbReference type="EMBL" id="KIO24821.1"/>
    </source>
</evidence>
<gene>
    <name evidence="2" type="ORF">M407DRAFT_244289</name>
</gene>
<name>A0A0C3QFG4_9AGAM</name>
<reference evidence="2 3" key="1">
    <citation type="submission" date="2014-04" db="EMBL/GenBank/DDBJ databases">
        <authorList>
            <consortium name="DOE Joint Genome Institute"/>
            <person name="Kuo A."/>
            <person name="Girlanda M."/>
            <person name="Perotto S."/>
            <person name="Kohler A."/>
            <person name="Nagy L.G."/>
            <person name="Floudas D."/>
            <person name="Copeland A."/>
            <person name="Barry K.W."/>
            <person name="Cichocki N."/>
            <person name="Veneault-Fourrey C."/>
            <person name="LaButti K."/>
            <person name="Lindquist E.A."/>
            <person name="Lipzen A."/>
            <person name="Lundell T."/>
            <person name="Morin E."/>
            <person name="Murat C."/>
            <person name="Sun H."/>
            <person name="Tunlid A."/>
            <person name="Henrissat B."/>
            <person name="Grigoriev I.V."/>
            <person name="Hibbett D.S."/>
            <person name="Martin F."/>
            <person name="Nordberg H.P."/>
            <person name="Cantor M.N."/>
            <person name="Hua S.X."/>
        </authorList>
    </citation>
    <scope>NUCLEOTIDE SEQUENCE [LARGE SCALE GENOMIC DNA]</scope>
    <source>
        <strain evidence="2 3">MUT 4182</strain>
    </source>
</reference>
<dbReference type="AlphaFoldDB" id="A0A0C3QFG4"/>
<dbReference type="Proteomes" id="UP000054248">
    <property type="component" value="Unassembled WGS sequence"/>
</dbReference>
<reference evidence="3" key="2">
    <citation type="submission" date="2015-01" db="EMBL/GenBank/DDBJ databases">
        <title>Evolutionary Origins and Diversification of the Mycorrhizal Mutualists.</title>
        <authorList>
            <consortium name="DOE Joint Genome Institute"/>
            <consortium name="Mycorrhizal Genomics Consortium"/>
            <person name="Kohler A."/>
            <person name="Kuo A."/>
            <person name="Nagy L.G."/>
            <person name="Floudas D."/>
            <person name="Copeland A."/>
            <person name="Barry K.W."/>
            <person name="Cichocki N."/>
            <person name="Veneault-Fourrey C."/>
            <person name="LaButti K."/>
            <person name="Lindquist E.A."/>
            <person name="Lipzen A."/>
            <person name="Lundell T."/>
            <person name="Morin E."/>
            <person name="Murat C."/>
            <person name="Riley R."/>
            <person name="Ohm R."/>
            <person name="Sun H."/>
            <person name="Tunlid A."/>
            <person name="Henrissat B."/>
            <person name="Grigoriev I.V."/>
            <person name="Hibbett D.S."/>
            <person name="Martin F."/>
        </authorList>
    </citation>
    <scope>NUCLEOTIDE SEQUENCE [LARGE SCALE GENOMIC DNA]</scope>
    <source>
        <strain evidence="3">MUT 4182</strain>
    </source>
</reference>
<protein>
    <submittedName>
        <fullName evidence="2">Uncharacterized protein</fullName>
    </submittedName>
</protein>
<feature type="region of interest" description="Disordered" evidence="1">
    <location>
        <begin position="1"/>
        <end position="23"/>
    </location>
</feature>
<evidence type="ECO:0000256" key="1">
    <source>
        <dbReference type="SAM" id="MobiDB-lite"/>
    </source>
</evidence>
<organism evidence="2 3">
    <name type="scientific">Tulasnella calospora MUT 4182</name>
    <dbReference type="NCBI Taxonomy" id="1051891"/>
    <lineage>
        <taxon>Eukaryota</taxon>
        <taxon>Fungi</taxon>
        <taxon>Dikarya</taxon>
        <taxon>Basidiomycota</taxon>
        <taxon>Agaricomycotina</taxon>
        <taxon>Agaricomycetes</taxon>
        <taxon>Cantharellales</taxon>
        <taxon>Tulasnellaceae</taxon>
        <taxon>Tulasnella</taxon>
    </lineage>
</organism>
<proteinExistence type="predicted"/>
<accession>A0A0C3QFG4</accession>
<keyword evidence="3" id="KW-1185">Reference proteome</keyword>